<feature type="domain" description="FERM" evidence="11">
    <location>
        <begin position="21"/>
        <end position="314"/>
    </location>
</feature>
<sequence>MPVTFGLKKVKRYEVARRALFVLPVQLLDNSLMECTMNETSTGLDLLVHITQRLRIREERYFGLKFINSHYQYQWLALDLPLKRQLAKGASQDAMFVKFSVRFYVQSASELRDESSRYQFFLQLRNEIIEGALLCSPEQAVLLASYSLQAAYGNFDPDRHSPHHLKNFYLLPKRMSGDEEALWELLLEVSASHRSLHGMPPANAELLYITEAQHLEGYGEEYYAAKDASNNDLLLGTSHSGLTIKHPTGRPITAVSWQNLKSVTQVKRRSICIECHGTGRSTQRHVQIFLENGDFAAYVLSNITLQQDFYLSNPAAVPDGFAAVAPPGHKPLLFRPDPFSNASSNLPFLQDSLMKSDRPDILPFSRDDDPSRSSESPEIADDRKERSPRLYSQSPLFATLTEKQAVQSRTSYPWPSQNQSRSLDLVESATYSLQSNVLTNSTPDLRHGSTSQVRLGGNGVSCSTPDLLLATPQRRLFNHALRPSNSDVVSSQLMMRQMAVKDLSSPSAPSNNHHRVRDQPVIKELPPFSARTHRGPPLEPVIEVKPPRKKYEQMQQDRTEAMPVRRYVPDHPDVPPVHEQVKENSTMNMTPSEDRLSAASTTHTLNRNPARPLLMAAMNGLVPSDPDSPLVALSTDSPEPENVTKDACRKDLEDRLSSGTVLIEFEQIPKKRLHNSSCQVALLPDNAPRNRSADVVPYDDTRVRLLHPSKRNPMGYINASEVVLKCQNLERRYIATQDPLTGTDSAGVSSTGLDGAGGKSMKGLLGTVRSLSGMKNTLTIQSTAQTQEDFLSMMIQYCIDLVVVLTESSAVPWAGFLDGSTKDVSMDGFHLKLLSLSNVGDYTIVCFWLFDRRSKLARRKTWALHYHAWDDQGVPKSVRSFTQMAQEVEGLRVQSTRGNEVIKAGLVLVLCKTGAGRSGVWILFDFMKLCLDHNQQVDLARVLTHMRTQRMHMVQTVSQYRFVYTALVHYLSTSRLI</sequence>
<dbReference type="SUPFAM" id="SSF54236">
    <property type="entry name" value="Ubiquitin-like"/>
    <property type="match status" value="1"/>
</dbReference>
<dbReference type="OrthoDB" id="5854685at2759"/>
<reference evidence="12 13" key="1">
    <citation type="journal article" date="2016" name="Nat. Commun.">
        <title>Extremotolerant tardigrade genome and improved radiotolerance of human cultured cells by tardigrade-unique protein.</title>
        <authorList>
            <person name="Hashimoto T."/>
            <person name="Horikawa D.D."/>
            <person name="Saito Y."/>
            <person name="Kuwahara H."/>
            <person name="Kozuka-Hata H."/>
            <person name="Shin-I T."/>
            <person name="Minakuchi Y."/>
            <person name="Ohishi K."/>
            <person name="Motoyama A."/>
            <person name="Aizu T."/>
            <person name="Enomoto A."/>
            <person name="Kondo K."/>
            <person name="Tanaka S."/>
            <person name="Hara Y."/>
            <person name="Koshikawa S."/>
            <person name="Sagara H."/>
            <person name="Miura T."/>
            <person name="Yokobori S."/>
            <person name="Miyagawa K."/>
            <person name="Suzuki Y."/>
            <person name="Kubo T."/>
            <person name="Oyama M."/>
            <person name="Kohara Y."/>
            <person name="Fujiyama A."/>
            <person name="Arakawa K."/>
            <person name="Katayama T."/>
            <person name="Toyoda A."/>
            <person name="Kunieda T."/>
        </authorList>
    </citation>
    <scope>NUCLEOTIDE SEQUENCE [LARGE SCALE GENOMIC DNA]</scope>
    <source>
        <strain evidence="12 13">YOKOZUNA-1</strain>
    </source>
</reference>
<dbReference type="Gene3D" id="3.90.190.10">
    <property type="entry name" value="Protein tyrosine phosphatase superfamily"/>
    <property type="match status" value="1"/>
</dbReference>
<accession>A0A1D1UZN2</accession>
<evidence type="ECO:0000313" key="13">
    <source>
        <dbReference type="Proteomes" id="UP000186922"/>
    </source>
</evidence>
<dbReference type="EC" id="3.1.3.48" evidence="3"/>
<dbReference type="InterPro" id="IPR018979">
    <property type="entry name" value="FERM_N"/>
</dbReference>
<dbReference type="PANTHER" id="PTHR45706:SF1">
    <property type="entry name" value="PEZ, ISOFORM A"/>
    <property type="match status" value="1"/>
</dbReference>
<evidence type="ECO:0000256" key="1">
    <source>
        <dbReference type="ARBA" id="ARBA00004245"/>
    </source>
</evidence>
<evidence type="ECO:0000259" key="9">
    <source>
        <dbReference type="PROSITE" id="PS50055"/>
    </source>
</evidence>
<dbReference type="SMART" id="SM00404">
    <property type="entry name" value="PTPc_motif"/>
    <property type="match status" value="1"/>
</dbReference>
<dbReference type="Gene3D" id="2.30.29.30">
    <property type="entry name" value="Pleckstrin-homology domain (PH domain)/Phosphotyrosine-binding domain (PTB)"/>
    <property type="match status" value="1"/>
</dbReference>
<dbReference type="FunFam" id="1.20.80.10:FF:000014">
    <property type="entry name" value="Tyrosine-protein phosphatase non-receptor type"/>
    <property type="match status" value="1"/>
</dbReference>
<dbReference type="InterPro" id="IPR019747">
    <property type="entry name" value="FERM_CS"/>
</dbReference>
<dbReference type="GO" id="GO:0005856">
    <property type="term" value="C:cytoskeleton"/>
    <property type="evidence" value="ECO:0007669"/>
    <property type="project" value="UniProtKB-SubCell"/>
</dbReference>
<evidence type="ECO:0000256" key="6">
    <source>
        <dbReference type="ARBA" id="ARBA00022912"/>
    </source>
</evidence>
<dbReference type="PROSITE" id="PS50057">
    <property type="entry name" value="FERM_3"/>
    <property type="match status" value="1"/>
</dbReference>
<dbReference type="PRINTS" id="PR00700">
    <property type="entry name" value="PRTYPHPHTASE"/>
</dbReference>
<evidence type="ECO:0000313" key="12">
    <source>
        <dbReference type="EMBL" id="GAU92827.1"/>
    </source>
</evidence>
<dbReference type="AlphaFoldDB" id="A0A1D1UZN2"/>
<gene>
    <name evidence="12" type="primary">RvY_04859-1</name>
    <name evidence="12" type="synonym">RvY_04859.1</name>
    <name evidence="12" type="ORF">RvY_04859</name>
</gene>
<dbReference type="PRINTS" id="PR00935">
    <property type="entry name" value="BAND41"/>
</dbReference>
<evidence type="ECO:0000256" key="5">
    <source>
        <dbReference type="ARBA" id="ARBA00022801"/>
    </source>
</evidence>
<dbReference type="STRING" id="947166.A0A1D1UZN2"/>
<protein>
    <recommendedName>
        <fullName evidence="3">protein-tyrosine-phosphatase</fullName>
        <ecNumber evidence="3">3.1.3.48</ecNumber>
    </recommendedName>
</protein>
<dbReference type="SMART" id="SM00295">
    <property type="entry name" value="B41"/>
    <property type="match status" value="1"/>
</dbReference>
<dbReference type="EMBL" id="BDGG01000002">
    <property type="protein sequence ID" value="GAU92827.1"/>
    <property type="molecule type" value="Genomic_DNA"/>
</dbReference>
<dbReference type="InterPro" id="IPR019748">
    <property type="entry name" value="FERM_central"/>
</dbReference>
<dbReference type="SUPFAM" id="SSF50729">
    <property type="entry name" value="PH domain-like"/>
    <property type="match status" value="1"/>
</dbReference>
<evidence type="ECO:0000256" key="2">
    <source>
        <dbReference type="ARBA" id="ARBA00009649"/>
    </source>
</evidence>
<dbReference type="PROSITE" id="PS00661">
    <property type="entry name" value="FERM_2"/>
    <property type="match status" value="1"/>
</dbReference>
<dbReference type="PROSITE" id="PS50056">
    <property type="entry name" value="TYR_PHOSPHATASE_2"/>
    <property type="match status" value="1"/>
</dbReference>
<dbReference type="InterPro" id="IPR000299">
    <property type="entry name" value="FERM_domain"/>
</dbReference>
<dbReference type="InterPro" id="IPR014352">
    <property type="entry name" value="FERM/acyl-CoA-bd_prot_sf"/>
</dbReference>
<comment type="subcellular location">
    <subcellularLocation>
        <location evidence="1">Cytoplasm</location>
        <location evidence="1">Cytoskeleton</location>
    </subcellularLocation>
</comment>
<dbReference type="Pfam" id="PF00102">
    <property type="entry name" value="Y_phosphatase"/>
    <property type="match status" value="1"/>
</dbReference>
<evidence type="ECO:0000256" key="7">
    <source>
        <dbReference type="ARBA" id="ARBA00023212"/>
    </source>
</evidence>
<keyword evidence="7" id="KW-0206">Cytoskeleton</keyword>
<comment type="caution">
    <text evidence="12">The sequence shown here is derived from an EMBL/GenBank/DDBJ whole genome shotgun (WGS) entry which is preliminary data.</text>
</comment>
<dbReference type="PROSITE" id="PS50055">
    <property type="entry name" value="TYR_PHOSPHATASE_PTP"/>
    <property type="match status" value="1"/>
</dbReference>
<dbReference type="InterPro" id="IPR029071">
    <property type="entry name" value="Ubiquitin-like_domsf"/>
</dbReference>
<keyword evidence="4" id="KW-0963">Cytoplasm</keyword>
<keyword evidence="13" id="KW-1185">Reference proteome</keyword>
<dbReference type="SUPFAM" id="SSF47031">
    <property type="entry name" value="Second domain of FERM"/>
    <property type="match status" value="1"/>
</dbReference>
<dbReference type="InterPro" id="IPR000242">
    <property type="entry name" value="PTP_cat"/>
</dbReference>
<dbReference type="SMART" id="SM00194">
    <property type="entry name" value="PTPc"/>
    <property type="match status" value="1"/>
</dbReference>
<evidence type="ECO:0000256" key="3">
    <source>
        <dbReference type="ARBA" id="ARBA00013064"/>
    </source>
</evidence>
<dbReference type="InterPro" id="IPR000387">
    <property type="entry name" value="Tyr_Pase_dom"/>
</dbReference>
<keyword evidence="5" id="KW-0378">Hydrolase</keyword>
<feature type="compositionally biased region" description="Basic and acidic residues" evidence="8">
    <location>
        <begin position="359"/>
        <end position="372"/>
    </location>
</feature>
<dbReference type="Proteomes" id="UP000186922">
    <property type="component" value="Unassembled WGS sequence"/>
</dbReference>
<dbReference type="Gene3D" id="1.20.80.10">
    <property type="match status" value="1"/>
</dbReference>
<dbReference type="InterPro" id="IPR011993">
    <property type="entry name" value="PH-like_dom_sf"/>
</dbReference>
<feature type="domain" description="Tyrosine specific protein phosphatases" evidence="10">
    <location>
        <begin position="879"/>
        <end position="961"/>
    </location>
</feature>
<evidence type="ECO:0000259" key="10">
    <source>
        <dbReference type="PROSITE" id="PS50056"/>
    </source>
</evidence>
<comment type="similarity">
    <text evidence="2">Belongs to the protein-tyrosine phosphatase family. Non-receptor class subfamily.</text>
</comment>
<name>A0A1D1UZN2_RAMVA</name>
<dbReference type="SUPFAM" id="SSF52799">
    <property type="entry name" value="(Phosphotyrosine protein) phosphatases II"/>
    <property type="match status" value="1"/>
</dbReference>
<dbReference type="InterPro" id="IPR019749">
    <property type="entry name" value="Band_41_domain"/>
</dbReference>
<feature type="domain" description="Tyrosine-protein phosphatase" evidence="9">
    <location>
        <begin position="661"/>
        <end position="970"/>
    </location>
</feature>
<organism evidence="12 13">
    <name type="scientific">Ramazzottius varieornatus</name>
    <name type="common">Water bear</name>
    <name type="synonym">Tardigrade</name>
    <dbReference type="NCBI Taxonomy" id="947166"/>
    <lineage>
        <taxon>Eukaryota</taxon>
        <taxon>Metazoa</taxon>
        <taxon>Ecdysozoa</taxon>
        <taxon>Tardigrada</taxon>
        <taxon>Eutardigrada</taxon>
        <taxon>Parachela</taxon>
        <taxon>Hypsibioidea</taxon>
        <taxon>Ramazzottiidae</taxon>
        <taxon>Ramazzottius</taxon>
    </lineage>
</organism>
<dbReference type="InterPro" id="IPR029021">
    <property type="entry name" value="Prot-tyrosine_phosphatase-like"/>
</dbReference>
<dbReference type="GO" id="GO:0004725">
    <property type="term" value="F:protein tyrosine phosphatase activity"/>
    <property type="evidence" value="ECO:0007669"/>
    <property type="project" value="UniProtKB-EC"/>
</dbReference>
<dbReference type="InterPro" id="IPR003595">
    <property type="entry name" value="Tyr_Pase_cat"/>
</dbReference>
<evidence type="ECO:0000256" key="4">
    <source>
        <dbReference type="ARBA" id="ARBA00022490"/>
    </source>
</evidence>
<feature type="region of interest" description="Disordered" evidence="8">
    <location>
        <begin position="359"/>
        <end position="394"/>
    </location>
</feature>
<dbReference type="PANTHER" id="PTHR45706">
    <property type="entry name" value="TYROSINE-PROTEIN PHOSPHATASE"/>
    <property type="match status" value="1"/>
</dbReference>
<dbReference type="InterPro" id="IPR018980">
    <property type="entry name" value="FERM_PH-like_C"/>
</dbReference>
<keyword evidence="6" id="KW-0904">Protein phosphatase</keyword>
<dbReference type="InterPro" id="IPR035963">
    <property type="entry name" value="FERM_2"/>
</dbReference>
<dbReference type="CDD" id="cd14473">
    <property type="entry name" value="FERM_B-lobe"/>
    <property type="match status" value="1"/>
</dbReference>
<dbReference type="Pfam" id="PF00373">
    <property type="entry name" value="FERM_M"/>
    <property type="match status" value="1"/>
</dbReference>
<dbReference type="Pfam" id="PF09379">
    <property type="entry name" value="FERM_N"/>
    <property type="match status" value="1"/>
</dbReference>
<proteinExistence type="inferred from homology"/>
<evidence type="ECO:0000256" key="8">
    <source>
        <dbReference type="SAM" id="MobiDB-lite"/>
    </source>
</evidence>
<dbReference type="SMART" id="SM01196">
    <property type="entry name" value="FERM_C"/>
    <property type="match status" value="1"/>
</dbReference>
<evidence type="ECO:0000259" key="11">
    <source>
        <dbReference type="PROSITE" id="PS50057"/>
    </source>
</evidence>
<dbReference type="Gene3D" id="3.10.20.90">
    <property type="entry name" value="Phosphatidylinositol 3-kinase Catalytic Subunit, Chain A, domain 1"/>
    <property type="match status" value="1"/>
</dbReference>